<keyword evidence="3" id="KW-1185">Reference proteome</keyword>
<comment type="caution">
    <text evidence="2">The sequence shown here is derived from an EMBL/GenBank/DDBJ whole genome shotgun (WGS) entry which is preliminary data.</text>
</comment>
<dbReference type="Proteomes" id="UP001230268">
    <property type="component" value="Unassembled WGS sequence"/>
</dbReference>
<evidence type="ECO:0000256" key="1">
    <source>
        <dbReference type="SAM" id="MobiDB-lite"/>
    </source>
</evidence>
<reference evidence="2" key="1">
    <citation type="submission" date="2023-08" db="EMBL/GenBank/DDBJ databases">
        <title>Draft sequence of the Babesia gibsoni genome.</title>
        <authorList>
            <person name="Yamagishi J.Y."/>
            <person name="Xuan X.X."/>
        </authorList>
    </citation>
    <scope>NUCLEOTIDE SEQUENCE</scope>
    <source>
        <strain evidence="2">Azabu</strain>
    </source>
</reference>
<dbReference type="AlphaFoldDB" id="A0AAD8PEP0"/>
<name>A0AAD8PEP0_BABGI</name>
<evidence type="ECO:0000313" key="2">
    <source>
        <dbReference type="EMBL" id="KAK1443889.1"/>
    </source>
</evidence>
<protein>
    <submittedName>
        <fullName evidence="2">Uncharacterized protein</fullName>
    </submittedName>
</protein>
<evidence type="ECO:0000313" key="3">
    <source>
        <dbReference type="Proteomes" id="UP001230268"/>
    </source>
</evidence>
<accession>A0AAD8PEP0</accession>
<gene>
    <name evidence="2" type="ORF">BgAZ_207650</name>
</gene>
<dbReference type="EMBL" id="JAVEPI010000002">
    <property type="protein sequence ID" value="KAK1443889.1"/>
    <property type="molecule type" value="Genomic_DNA"/>
</dbReference>
<feature type="region of interest" description="Disordered" evidence="1">
    <location>
        <begin position="398"/>
        <end position="422"/>
    </location>
</feature>
<organism evidence="2 3">
    <name type="scientific">Babesia gibsoni</name>
    <dbReference type="NCBI Taxonomy" id="33632"/>
    <lineage>
        <taxon>Eukaryota</taxon>
        <taxon>Sar</taxon>
        <taxon>Alveolata</taxon>
        <taxon>Apicomplexa</taxon>
        <taxon>Aconoidasida</taxon>
        <taxon>Piroplasmida</taxon>
        <taxon>Babesiidae</taxon>
        <taxon>Babesia</taxon>
    </lineage>
</organism>
<sequence length="491" mass="55131">MANGTCNIPEPKSLKDILDLLGWLDKAEHKNHVFNKIEEKTSEFLKTDYIPESTIEKNLQSVIDNVVKFRENLLKDKDNFGIYSGHTFSTNCTDNCANLLLKYLPTLHSELWFLLFQTGTEFSRRGGYGWSTDKFGSKHPTSNLHKWLVSNADGVSVIPKGFDNNVLKEEGLAAHIAPWTGIGLYQGNPLNYAQYGLFLIDGREFQPANLASFTLFLEEFCRKVNEDEAFRKRVSDYAFIGTNIKTVCEKLLEEIKALTGEKILALYDKKSLYEDDGVDAEHVKSLNLDKKIKNNMYEGKLKVEAVPTYVDWLMKNLKDVMKAFKLLQKDYWQWDKETFDSRESPGPFKYGFIFKDGRWQDSIGWELKNHVLKLTDSTDPGSLLSLLRCFEKDAKPVPNLPVPPKGDAHPAGPAGPEELPKLPAGQKVVVPPASPSKGVDPLSPLAPAGVTGKGEGHLVGTRVEGVKESLASDISIMPIVLLLWFFISKIF</sequence>
<proteinExistence type="predicted"/>